<keyword evidence="5" id="KW-1185">Reference proteome</keyword>
<name>M2YH88_9MICC</name>
<evidence type="ECO:0000256" key="1">
    <source>
        <dbReference type="SAM" id="MobiDB-lite"/>
    </source>
</evidence>
<dbReference type="STRING" id="71999.KPaMU14_05975"/>
<dbReference type="EMBL" id="ANHZ02000001">
    <property type="protein sequence ID" value="EME37874.1"/>
    <property type="molecule type" value="Genomic_DNA"/>
</dbReference>
<feature type="compositionally biased region" description="Basic and acidic residues" evidence="1">
    <location>
        <begin position="159"/>
        <end position="183"/>
    </location>
</feature>
<feature type="chain" id="PRO_5004029865" description="Tryptophan-associated membrane protein" evidence="3">
    <location>
        <begin position="33"/>
        <end position="198"/>
    </location>
</feature>
<dbReference type="AlphaFoldDB" id="M2YH88"/>
<organism evidence="4 5">
    <name type="scientific">Kocuria palustris PEL</name>
    <dbReference type="NCBI Taxonomy" id="1236550"/>
    <lineage>
        <taxon>Bacteria</taxon>
        <taxon>Bacillati</taxon>
        <taxon>Actinomycetota</taxon>
        <taxon>Actinomycetes</taxon>
        <taxon>Micrococcales</taxon>
        <taxon>Micrococcaceae</taxon>
        <taxon>Kocuria</taxon>
    </lineage>
</organism>
<reference evidence="4 5" key="1">
    <citation type="journal article" date="2014" name="Genome Announc.">
        <title>Draft Genome Sequence of Kocuria palustris PEL.</title>
        <authorList>
            <person name="Sharma G."/>
            <person name="Khatri I."/>
            <person name="Subramanian S."/>
        </authorList>
    </citation>
    <scope>NUCLEOTIDE SEQUENCE [LARGE SCALE GENOMIC DNA]</scope>
    <source>
        <strain evidence="4 5">PEL</strain>
    </source>
</reference>
<evidence type="ECO:0008006" key="6">
    <source>
        <dbReference type="Google" id="ProtNLM"/>
    </source>
</evidence>
<evidence type="ECO:0000256" key="2">
    <source>
        <dbReference type="SAM" id="Phobius"/>
    </source>
</evidence>
<accession>M2YH88</accession>
<proteinExistence type="predicted"/>
<keyword evidence="2" id="KW-0812">Transmembrane</keyword>
<feature type="region of interest" description="Disordered" evidence="1">
    <location>
        <begin position="157"/>
        <end position="198"/>
    </location>
</feature>
<evidence type="ECO:0000313" key="4">
    <source>
        <dbReference type="EMBL" id="EME37874.1"/>
    </source>
</evidence>
<evidence type="ECO:0000313" key="5">
    <source>
        <dbReference type="Proteomes" id="UP000009877"/>
    </source>
</evidence>
<sequence length="198" mass="20074">MTALKRKPIVVLLCLVLGAALFGTSAMSWVHASVATAVSQIDVDVRGSDAAPAVSALGLVAMAGAVALSIAGPRLRPVVSLVIAGAGLGSLIAVIGAIADPVGVSEGVVGEMTGVVGTGAEHELTVGPWLCAAASVLVILGGVWALISSRTWPRPAASRFERGTAQRRAAGDDDRESERRDDIDSWDALTEGRDPTGS</sequence>
<keyword evidence="3" id="KW-0732">Signal</keyword>
<keyword evidence="2" id="KW-1133">Transmembrane helix</keyword>
<dbReference type="Pfam" id="PF09534">
    <property type="entry name" value="Trp_oprn_chp"/>
    <property type="match status" value="1"/>
</dbReference>
<feature type="signal peptide" evidence="3">
    <location>
        <begin position="1"/>
        <end position="32"/>
    </location>
</feature>
<dbReference type="InterPro" id="IPR019051">
    <property type="entry name" value="Trp_biosyn_TM_oprn/chp"/>
</dbReference>
<feature type="transmembrane region" description="Helical" evidence="2">
    <location>
        <begin position="50"/>
        <end position="71"/>
    </location>
</feature>
<feature type="transmembrane region" description="Helical" evidence="2">
    <location>
        <begin position="126"/>
        <end position="147"/>
    </location>
</feature>
<evidence type="ECO:0000256" key="3">
    <source>
        <dbReference type="SAM" id="SignalP"/>
    </source>
</evidence>
<dbReference type="RefSeq" id="WP_006213217.1">
    <property type="nucleotide sequence ID" value="NZ_ANHZ02000001.1"/>
</dbReference>
<dbReference type="Proteomes" id="UP000009877">
    <property type="component" value="Unassembled WGS sequence"/>
</dbReference>
<keyword evidence="2" id="KW-0472">Membrane</keyword>
<comment type="caution">
    <text evidence="4">The sequence shown here is derived from an EMBL/GenBank/DDBJ whole genome shotgun (WGS) entry which is preliminary data.</text>
</comment>
<gene>
    <name evidence="4" type="ORF">C884_00069</name>
</gene>
<protein>
    <recommendedName>
        <fullName evidence="6">Tryptophan-associated membrane protein</fullName>
    </recommendedName>
</protein>
<feature type="transmembrane region" description="Helical" evidence="2">
    <location>
        <begin position="78"/>
        <end position="99"/>
    </location>
</feature>